<dbReference type="GO" id="GO:0006417">
    <property type="term" value="P:regulation of translation"/>
    <property type="evidence" value="ECO:0007669"/>
    <property type="project" value="TreeGrafter"/>
</dbReference>
<keyword evidence="4 12" id="KW-0812">Transmembrane</keyword>
<dbReference type="Gene3D" id="1.10.10.1320">
    <property type="entry name" value="Anti-sigma factor, zinc-finger domain"/>
    <property type="match status" value="1"/>
</dbReference>
<feature type="region of interest" description="Disordered" evidence="11">
    <location>
        <begin position="249"/>
        <end position="268"/>
    </location>
</feature>
<feature type="transmembrane region" description="Helical" evidence="12">
    <location>
        <begin position="114"/>
        <end position="136"/>
    </location>
</feature>
<evidence type="ECO:0000313" key="14">
    <source>
        <dbReference type="EMBL" id="NEK84387.1"/>
    </source>
</evidence>
<dbReference type="Pfam" id="PF10099">
    <property type="entry name" value="RskA_C"/>
    <property type="match status" value="1"/>
</dbReference>
<dbReference type="Proteomes" id="UP000479241">
    <property type="component" value="Unassembled WGS sequence"/>
</dbReference>
<evidence type="ECO:0000256" key="1">
    <source>
        <dbReference type="ARBA" id="ARBA00004167"/>
    </source>
</evidence>
<evidence type="ECO:0000256" key="5">
    <source>
        <dbReference type="ARBA" id="ARBA00022989"/>
    </source>
</evidence>
<dbReference type="AlphaFoldDB" id="A0A6L9VXA5"/>
<evidence type="ECO:0000256" key="6">
    <source>
        <dbReference type="ARBA" id="ARBA00023015"/>
    </source>
</evidence>
<keyword evidence="5 12" id="KW-1133">Transmembrane helix</keyword>
<keyword evidence="6" id="KW-0805">Transcription regulation</keyword>
<comment type="subcellular location">
    <subcellularLocation>
        <location evidence="2">Cell membrane</location>
    </subcellularLocation>
    <subcellularLocation>
        <location evidence="1">Membrane</location>
        <topology evidence="1">Single-pass membrane protein</topology>
    </subcellularLocation>
</comment>
<gene>
    <name evidence="14" type="ORF">GCU60_01200</name>
</gene>
<dbReference type="InterPro" id="IPR051474">
    <property type="entry name" value="Anti-sigma-K/W_factor"/>
</dbReference>
<dbReference type="RefSeq" id="WP_163201818.1">
    <property type="nucleotide sequence ID" value="NZ_JAAGWG010000002.1"/>
</dbReference>
<keyword evidence="7 12" id="KW-0472">Membrane</keyword>
<comment type="caution">
    <text evidence="14">The sequence shown here is derived from an EMBL/GenBank/DDBJ whole genome shotgun (WGS) entry which is preliminary data.</text>
</comment>
<evidence type="ECO:0000256" key="4">
    <source>
        <dbReference type="ARBA" id="ARBA00022692"/>
    </source>
</evidence>
<dbReference type="GO" id="GO:0016989">
    <property type="term" value="F:sigma factor antagonist activity"/>
    <property type="evidence" value="ECO:0007669"/>
    <property type="project" value="TreeGrafter"/>
</dbReference>
<keyword evidence="8" id="KW-0804">Transcription</keyword>
<evidence type="ECO:0000256" key="7">
    <source>
        <dbReference type="ARBA" id="ARBA00023136"/>
    </source>
</evidence>
<dbReference type="PANTHER" id="PTHR37461:SF1">
    <property type="entry name" value="ANTI-SIGMA-K FACTOR RSKA"/>
    <property type="match status" value="1"/>
</dbReference>
<keyword evidence="3" id="KW-1003">Cell membrane</keyword>
<reference evidence="14 15" key="1">
    <citation type="submission" date="2019-12" db="EMBL/GenBank/DDBJ databases">
        <title>the WGS of Blastococcus saxobsidens 67B17.</title>
        <authorList>
            <person name="Jiang Z."/>
        </authorList>
    </citation>
    <scope>NUCLEOTIDE SEQUENCE [LARGE SCALE GENOMIC DNA]</scope>
    <source>
        <strain evidence="14 15">67B17</strain>
    </source>
</reference>
<dbReference type="InterPro" id="IPR041916">
    <property type="entry name" value="Anti_sigma_zinc_sf"/>
</dbReference>
<evidence type="ECO:0000256" key="9">
    <source>
        <dbReference type="ARBA" id="ARBA00029829"/>
    </source>
</evidence>
<protein>
    <recommendedName>
        <fullName evidence="10">Regulator of SigK</fullName>
    </recommendedName>
    <alternativeName>
        <fullName evidence="9">Sigma-K anti-sigma factor RskA</fullName>
    </alternativeName>
</protein>
<sequence length="268" mass="27667">MTGEHAYDELAVGYALHALEPEDEAEFVRHLAGCERCARTIADTSEAMAAMARDLPAAEPSPGLRERLRAAVETTEQVPPRPAGARAPVIAVSAAEQAGPQPVPLRRRAAGRPVLTRVLAAAAVAAVLGLGGWTVALSQSRDDLRSTVAAQEQVVAELTEPGTSTVVPLSTGERDVATVVVREDGVRVVTDGLSRNDASSEIYVLWGLGEEAPVPLGEFDVAGSQIGVETVGSGATGNDFSGYGISIEPGRQAPSAPTEVVATGQVTS</sequence>
<evidence type="ECO:0000259" key="13">
    <source>
        <dbReference type="Pfam" id="PF10099"/>
    </source>
</evidence>
<dbReference type="InterPro" id="IPR018764">
    <property type="entry name" value="RskA_C"/>
</dbReference>
<evidence type="ECO:0000256" key="12">
    <source>
        <dbReference type="SAM" id="Phobius"/>
    </source>
</evidence>
<accession>A0A6L9VXA5</accession>
<evidence type="ECO:0000256" key="10">
    <source>
        <dbReference type="ARBA" id="ARBA00030803"/>
    </source>
</evidence>
<evidence type="ECO:0000313" key="15">
    <source>
        <dbReference type="Proteomes" id="UP000479241"/>
    </source>
</evidence>
<evidence type="ECO:0000256" key="3">
    <source>
        <dbReference type="ARBA" id="ARBA00022475"/>
    </source>
</evidence>
<dbReference type="GO" id="GO:0005886">
    <property type="term" value="C:plasma membrane"/>
    <property type="evidence" value="ECO:0007669"/>
    <property type="project" value="UniProtKB-SubCell"/>
</dbReference>
<name>A0A6L9VXA5_9ACTN</name>
<proteinExistence type="predicted"/>
<organism evidence="14 15">
    <name type="scientific">Blastococcus saxobsidens</name>
    <dbReference type="NCBI Taxonomy" id="138336"/>
    <lineage>
        <taxon>Bacteria</taxon>
        <taxon>Bacillati</taxon>
        <taxon>Actinomycetota</taxon>
        <taxon>Actinomycetes</taxon>
        <taxon>Geodermatophilales</taxon>
        <taxon>Geodermatophilaceae</taxon>
        <taxon>Blastococcus</taxon>
    </lineage>
</organism>
<evidence type="ECO:0000256" key="2">
    <source>
        <dbReference type="ARBA" id="ARBA00004236"/>
    </source>
</evidence>
<evidence type="ECO:0000256" key="8">
    <source>
        <dbReference type="ARBA" id="ARBA00023163"/>
    </source>
</evidence>
<evidence type="ECO:0000256" key="11">
    <source>
        <dbReference type="SAM" id="MobiDB-lite"/>
    </source>
</evidence>
<dbReference type="PANTHER" id="PTHR37461">
    <property type="entry name" value="ANTI-SIGMA-K FACTOR RSKA"/>
    <property type="match status" value="1"/>
</dbReference>
<feature type="domain" description="Anti-sigma K factor RskA C-terminal" evidence="13">
    <location>
        <begin position="119"/>
        <end position="259"/>
    </location>
</feature>
<dbReference type="EMBL" id="JAAGWG010000002">
    <property type="protein sequence ID" value="NEK84387.1"/>
    <property type="molecule type" value="Genomic_DNA"/>
</dbReference>